<reference evidence="2 3" key="1">
    <citation type="submission" date="2014-10" db="EMBL/GenBank/DDBJ databases">
        <title>Draft genome sequence of Novosphingobium subterraneum DSM 12447.</title>
        <authorList>
            <person name="Gan H.M."/>
            <person name="Gan H.Y."/>
            <person name="Savka M.A."/>
        </authorList>
    </citation>
    <scope>NUCLEOTIDE SEQUENCE [LARGE SCALE GENOMIC DNA]</scope>
    <source>
        <strain evidence="2 3">DSM 12447</strain>
    </source>
</reference>
<evidence type="ECO:0000256" key="1">
    <source>
        <dbReference type="SAM" id="SignalP"/>
    </source>
</evidence>
<dbReference type="Proteomes" id="UP000031338">
    <property type="component" value="Unassembled WGS sequence"/>
</dbReference>
<gene>
    <name evidence="2" type="ORF">NJ75_01971</name>
</gene>
<evidence type="ECO:0000313" key="2">
    <source>
        <dbReference type="EMBL" id="KHS46735.1"/>
    </source>
</evidence>
<keyword evidence="1" id="KW-0732">Signal</keyword>
<proteinExistence type="predicted"/>
<feature type="signal peptide" evidence="1">
    <location>
        <begin position="1"/>
        <end position="31"/>
    </location>
</feature>
<dbReference type="STRING" id="48936.NJ75_01971"/>
<accession>A0A0B9ABM7</accession>
<protein>
    <submittedName>
        <fullName evidence="2">Twin-arginine translocation pathway signal protein</fullName>
    </submittedName>
</protein>
<dbReference type="PATRIC" id="fig|48936.3.peg.1979"/>
<feature type="chain" id="PRO_5002141409" evidence="1">
    <location>
        <begin position="32"/>
        <end position="351"/>
    </location>
</feature>
<comment type="caution">
    <text evidence="2">The sequence shown here is derived from an EMBL/GenBank/DDBJ whole genome shotgun (WGS) entry which is preliminary data.</text>
</comment>
<name>A0A0B9ABM7_9SPHN</name>
<dbReference type="EMBL" id="JRVC01000008">
    <property type="protein sequence ID" value="KHS46735.1"/>
    <property type="molecule type" value="Genomic_DNA"/>
</dbReference>
<keyword evidence="3" id="KW-1185">Reference proteome</keyword>
<organism evidence="2 3">
    <name type="scientific">Novosphingobium subterraneum</name>
    <dbReference type="NCBI Taxonomy" id="48936"/>
    <lineage>
        <taxon>Bacteria</taxon>
        <taxon>Pseudomonadati</taxon>
        <taxon>Pseudomonadota</taxon>
        <taxon>Alphaproteobacteria</taxon>
        <taxon>Sphingomonadales</taxon>
        <taxon>Sphingomonadaceae</taxon>
        <taxon>Novosphingobium</taxon>
    </lineage>
</organism>
<evidence type="ECO:0000313" key="3">
    <source>
        <dbReference type="Proteomes" id="UP000031338"/>
    </source>
</evidence>
<dbReference type="AlphaFoldDB" id="A0A0B9ABM7"/>
<sequence>MNSWTVMSRLRTFLAMAAVVLIITAAQSAQAQSNCGVTGSGGSTSIQYDPFASSGLQSVDIPLTLTRVTAGGGKKTQEAYFVLTKPAGSPAYQVQATVPGGGTYFDVLYDSNAVPSNLPTISNIQTGQIAVQFGGAAQPDTLQINLRVTVPANVDLTAGGLIQFGIRYVCKGTGGLNDVLTPIDSAAAISINVNVLSALRASFVGTALDFGELAQVSNVQAPTVKTSASNHVRVQSSGPYTVTLGVMPGDAQPFVLTPSGASTTDSSQQIRYSVRFLGQSRSPTSTSPISQTCARAGIGDAVEDRLPVQGTLIDGGATKAISPNYSENLVVTITPLVAGSVAPTDCGSIPL</sequence>